<dbReference type="InterPro" id="IPR023994">
    <property type="entry name" value="NiFe-hyd_HybE"/>
</dbReference>
<dbReference type="InterPro" id="IPR038530">
    <property type="entry name" value="NiFe-hyd_HybE_sf"/>
</dbReference>
<gene>
    <name evidence="2" type="primary">hybE</name>
    <name evidence="2" type="ORF">GPL32_02850</name>
</gene>
<dbReference type="RefSeq" id="WP_162217390.1">
    <property type="nucleotide sequence ID" value="NZ_JAAEHK010000002.1"/>
</dbReference>
<accession>A0A7C9JVZ6</accession>
<dbReference type="Proteomes" id="UP000480312">
    <property type="component" value="Unassembled WGS sequence"/>
</dbReference>
<proteinExistence type="inferred from homology"/>
<organism evidence="2 3">
    <name type="scientific">Vreelandella alkaliphila</name>
    <dbReference type="NCBI Taxonomy" id="272774"/>
    <lineage>
        <taxon>Bacteria</taxon>
        <taxon>Pseudomonadati</taxon>
        <taxon>Pseudomonadota</taxon>
        <taxon>Gammaproteobacteria</taxon>
        <taxon>Oceanospirillales</taxon>
        <taxon>Halomonadaceae</taxon>
        <taxon>Vreelandella</taxon>
    </lineage>
</organism>
<dbReference type="Gene3D" id="3.30.1460.40">
    <property type="entry name" value="[NiFe]-hydrogenase assembly chaperone, HybE"/>
    <property type="match status" value="1"/>
</dbReference>
<dbReference type="Pfam" id="PF11939">
    <property type="entry name" value="NiFe-hyd_HybE"/>
    <property type="match status" value="1"/>
</dbReference>
<evidence type="ECO:0000256" key="1">
    <source>
        <dbReference type="ARBA" id="ARBA00006532"/>
    </source>
</evidence>
<evidence type="ECO:0000313" key="2">
    <source>
        <dbReference type="EMBL" id="NDL69446.1"/>
    </source>
</evidence>
<sequence length="146" mass="16246">MQTLTAQEYANLTELAKQYRDVHMRSMKGISYFNPRLGFDALCFEHVEQGGAASLMVGALITPCAMWLVALPSDVSLNEPLANTLALDLPSGRYLLNYELLIGGSELYKRLILEDLSDLESMQEAARLAQRMMVQIMASNETQGIE</sequence>
<dbReference type="EMBL" id="JAAEHK010000002">
    <property type="protein sequence ID" value="NDL69446.1"/>
    <property type="molecule type" value="Genomic_DNA"/>
</dbReference>
<comment type="similarity">
    <text evidence="1">Belongs to the HupJ family.</text>
</comment>
<comment type="caution">
    <text evidence="2">The sequence shown here is derived from an EMBL/GenBank/DDBJ whole genome shotgun (WGS) entry which is preliminary data.</text>
</comment>
<dbReference type="AlphaFoldDB" id="A0A7C9JVZ6"/>
<reference evidence="2 3" key="1">
    <citation type="submission" date="2020-01" db="EMBL/GenBank/DDBJ databases">
        <title>Whole genome sequencing of Halomonas alkaliphila strain LS44.</title>
        <authorList>
            <person name="Kumar S."/>
            <person name="Paul D."/>
            <person name="Shouche Y."/>
            <person name="Suryavanshi M.V."/>
        </authorList>
    </citation>
    <scope>NUCLEOTIDE SEQUENCE [LARGE SCALE GENOMIC DNA]</scope>
    <source>
        <strain evidence="2 3">LS44</strain>
    </source>
</reference>
<dbReference type="OrthoDB" id="6163010at2"/>
<evidence type="ECO:0000313" key="3">
    <source>
        <dbReference type="Proteomes" id="UP000480312"/>
    </source>
</evidence>
<name>A0A7C9JVZ6_9GAMM</name>
<protein>
    <submittedName>
        <fullName evidence="2">[NiFe]-hydrogenase assembly chaperone HybE</fullName>
    </submittedName>
</protein>